<protein>
    <recommendedName>
        <fullName evidence="4">SbsA Ig-like domain-containing protein</fullName>
    </recommendedName>
</protein>
<feature type="signal peptide" evidence="3">
    <location>
        <begin position="1"/>
        <end position="31"/>
    </location>
</feature>
<feature type="chain" id="PRO_5010317673" description="SbsA Ig-like domain-containing protein" evidence="3">
    <location>
        <begin position="32"/>
        <end position="834"/>
    </location>
</feature>
<sequence length="834" mass="90983">MKKTAADLLKRSTGIVLSIGLVVFSSASAFAATVLSPIYDVPVDKAWTVSFSKDVDPYTVSDNVVVTDQAGSEIRTELSIEGEKVNINPIDSVKYGQEYSILVKSSLKSVEGEYLSNEVQKSFTTVSYDELKMDMVTTGGEVLPEDVNTDLKAVQYSTYNAAQTYQEAALITAKVLEVDPAKVSYETWSEAVSCALGLWNKVDMESAQLEIECDALIQKAQPYEVSAQRVVASAYDKDEITAVFDAAPAGRKIKTLANHLGVDARRAFAMLKMSQEELKAEAWNNEGDTMEVLENTATVIKDGSKVALFVGGAIITGGVASGGMTISQAGAAVTAAGKAGLAQIVRQGGATLVMSGVDLALEVSADSAGIAFGKGNGFTAMVTEVRSVTAPAAGVMGFYNVKNTSSAADWVCNTFMVADMEREAFQEGKLFGIKVTDESVFAPGEEPGENPPKKIEVLKIEDTVKDSVKEGLENWLKEKADSSATTEEITQDAELEMKDGETFEQTDIEPEEDKSEDKTDSAASFSAVLSGSAPSYTVSVDSSQAEPGSIFSISIVGGQGVIHGKSAQLAEGGNDISWGFDMFANTGDALLKVKRADTDEYQFINIPGYKDEDETGGEEDYEEQMDIDYLRIVEEEAQLGDKYYVFKYYEDDDLKRWQGACEIYYDSSKSQLYEKSYRIDGYMTGPYKIWHSNGQILVQGSYLLETGYYYEEKKDGQWLTYSSAGVLIKNETYSMGKRSGLYRQYASSGELVEESNYQDGQYHGMYKRWDEWTGNLEMEGSYVNGQKDGTWVYYSGYYPNGALSAKTVTEFQSGQVISVATTRYDEQGAVISVE</sequence>
<evidence type="ECO:0000256" key="3">
    <source>
        <dbReference type="SAM" id="SignalP"/>
    </source>
</evidence>
<evidence type="ECO:0000256" key="2">
    <source>
        <dbReference type="SAM" id="MobiDB-lite"/>
    </source>
</evidence>
<dbReference type="STRING" id="1121324.CLIT_12c00300"/>
<dbReference type="InterPro" id="IPR014755">
    <property type="entry name" value="Cu-Rt/internalin_Ig-like"/>
</dbReference>
<dbReference type="Pfam" id="PF13205">
    <property type="entry name" value="Big_5"/>
    <property type="match status" value="1"/>
</dbReference>
<dbReference type="EMBL" id="JJMM01000012">
    <property type="protein sequence ID" value="KDR94962.1"/>
    <property type="molecule type" value="Genomic_DNA"/>
</dbReference>
<dbReference type="eggNOG" id="COG2849">
    <property type="taxonomic scope" value="Bacteria"/>
</dbReference>
<evidence type="ECO:0000259" key="4">
    <source>
        <dbReference type="Pfam" id="PF13205"/>
    </source>
</evidence>
<comment type="caution">
    <text evidence="5">The sequence shown here is derived from an EMBL/GenBank/DDBJ whole genome shotgun (WGS) entry which is preliminary data.</text>
</comment>
<keyword evidence="6" id="KW-1185">Reference proteome</keyword>
<dbReference type="AlphaFoldDB" id="A0A069RL74"/>
<dbReference type="SUPFAM" id="SSF82185">
    <property type="entry name" value="Histone H3 K4-specific methyltransferase SET7/9 N-terminal domain"/>
    <property type="match status" value="1"/>
</dbReference>
<dbReference type="Gene3D" id="2.60.40.1220">
    <property type="match status" value="1"/>
</dbReference>
<dbReference type="Proteomes" id="UP000027946">
    <property type="component" value="Unassembled WGS sequence"/>
</dbReference>
<evidence type="ECO:0000313" key="6">
    <source>
        <dbReference type="Proteomes" id="UP000027946"/>
    </source>
</evidence>
<proteinExistence type="predicted"/>
<name>A0A069RL74_PEPLI</name>
<keyword evidence="1 3" id="KW-0732">Signal</keyword>
<evidence type="ECO:0000313" key="5">
    <source>
        <dbReference type="EMBL" id="KDR94962.1"/>
    </source>
</evidence>
<feature type="region of interest" description="Disordered" evidence="2">
    <location>
        <begin position="479"/>
        <end position="523"/>
    </location>
</feature>
<organism evidence="5 6">
    <name type="scientific">Peptoclostridium litorale DSM 5388</name>
    <dbReference type="NCBI Taxonomy" id="1121324"/>
    <lineage>
        <taxon>Bacteria</taxon>
        <taxon>Bacillati</taxon>
        <taxon>Bacillota</taxon>
        <taxon>Clostridia</taxon>
        <taxon>Peptostreptococcales</taxon>
        <taxon>Peptoclostridiaceae</taxon>
        <taxon>Peptoclostridium</taxon>
    </lineage>
</organism>
<dbReference type="OrthoDB" id="9763643at2"/>
<dbReference type="RefSeq" id="WP_038265662.1">
    <property type="nucleotide sequence ID" value="NZ_FSRH01000018.1"/>
</dbReference>
<dbReference type="InterPro" id="IPR032812">
    <property type="entry name" value="SbsA_Ig"/>
</dbReference>
<feature type="compositionally biased region" description="Acidic residues" evidence="2">
    <location>
        <begin position="502"/>
        <end position="514"/>
    </location>
</feature>
<feature type="domain" description="SbsA Ig-like" evidence="4">
    <location>
        <begin position="40"/>
        <end position="125"/>
    </location>
</feature>
<dbReference type="Gene3D" id="3.90.930.1">
    <property type="match status" value="1"/>
</dbReference>
<gene>
    <name evidence="5" type="ORF">CLIT_12c00300</name>
</gene>
<accession>A0A069RL74</accession>
<evidence type="ECO:0000256" key="1">
    <source>
        <dbReference type="ARBA" id="ARBA00022729"/>
    </source>
</evidence>
<reference evidence="5 6" key="1">
    <citation type="submission" date="2014-03" db="EMBL/GenBank/DDBJ databases">
        <title>Genome sequence of Clostridium litorale W6, DSM 5388.</title>
        <authorList>
            <person name="Poehlein A."/>
            <person name="Jagirdar A."/>
            <person name="Khonsari B."/>
            <person name="Chibani C.M."/>
            <person name="Gutierrez Gutierrez D.A."/>
            <person name="Davydova E."/>
            <person name="Alghaithi H.S."/>
            <person name="Nair K.P."/>
            <person name="Dhamotharan K."/>
            <person name="Chandran L."/>
            <person name="G W."/>
            <person name="Daniel R."/>
        </authorList>
    </citation>
    <scope>NUCLEOTIDE SEQUENCE [LARGE SCALE GENOMIC DNA]</scope>
    <source>
        <strain evidence="5 6">W6</strain>
    </source>
</reference>